<evidence type="ECO:0000313" key="2">
    <source>
        <dbReference type="EMBL" id="MBB6550032.1"/>
    </source>
</evidence>
<dbReference type="AlphaFoldDB" id="A0A7X0NUT0"/>
<name>A0A7X0NUT0_9ACTN</name>
<organism evidence="2 3">
    <name type="scientific">Nonomuraea rubra</name>
    <dbReference type="NCBI Taxonomy" id="46180"/>
    <lineage>
        <taxon>Bacteria</taxon>
        <taxon>Bacillati</taxon>
        <taxon>Actinomycetota</taxon>
        <taxon>Actinomycetes</taxon>
        <taxon>Streptosporangiales</taxon>
        <taxon>Streptosporangiaceae</taxon>
        <taxon>Nonomuraea</taxon>
    </lineage>
</organism>
<feature type="transmembrane region" description="Helical" evidence="1">
    <location>
        <begin position="208"/>
        <end position="225"/>
    </location>
</feature>
<comment type="caution">
    <text evidence="2">The sequence shown here is derived from an EMBL/GenBank/DDBJ whole genome shotgun (WGS) entry which is preliminary data.</text>
</comment>
<feature type="transmembrane region" description="Helical" evidence="1">
    <location>
        <begin position="90"/>
        <end position="107"/>
    </location>
</feature>
<keyword evidence="3" id="KW-1185">Reference proteome</keyword>
<dbReference type="Proteomes" id="UP000565579">
    <property type="component" value="Unassembled WGS sequence"/>
</dbReference>
<accession>A0A7X0NUT0</accession>
<evidence type="ECO:0000313" key="3">
    <source>
        <dbReference type="Proteomes" id="UP000565579"/>
    </source>
</evidence>
<evidence type="ECO:0000256" key="1">
    <source>
        <dbReference type="SAM" id="Phobius"/>
    </source>
</evidence>
<proteinExistence type="predicted"/>
<feature type="transmembrane region" description="Helical" evidence="1">
    <location>
        <begin position="25"/>
        <end position="46"/>
    </location>
</feature>
<reference evidence="2 3" key="1">
    <citation type="submission" date="2020-08" db="EMBL/GenBank/DDBJ databases">
        <title>Sequencing the genomes of 1000 actinobacteria strains.</title>
        <authorList>
            <person name="Klenk H.-P."/>
        </authorList>
    </citation>
    <scope>NUCLEOTIDE SEQUENCE [LARGE SCALE GENOMIC DNA]</scope>
    <source>
        <strain evidence="2 3">DSM 43768</strain>
    </source>
</reference>
<sequence length="235" mass="24392">MTGRIAGLDGRAGGGRASRRIEPRVAVAVLVLVGMVLVHWLATVFVSTPQVRVAGEPAGLPSWLTWPVQLAALTVLAGGHASDRRVPRSVVTFLLAWVAGLVVLLANGYSRDVVWQVLLVVLEPLPYVAAYLFIVAGRPGGGFGVAGGTDGDGRVAGRPARLGGRFALPVFLWHQTVPVIVALATTRLGPLPGLNAVPTASGWWPARLAWLPVLAAVLAGLVALAEGAGRGRPAR</sequence>
<evidence type="ECO:0008006" key="4">
    <source>
        <dbReference type="Google" id="ProtNLM"/>
    </source>
</evidence>
<keyword evidence="1" id="KW-1133">Transmembrane helix</keyword>
<feature type="transmembrane region" description="Helical" evidence="1">
    <location>
        <begin position="58"/>
        <end position="78"/>
    </location>
</feature>
<feature type="transmembrane region" description="Helical" evidence="1">
    <location>
        <begin position="113"/>
        <end position="134"/>
    </location>
</feature>
<dbReference type="EMBL" id="JACHMI010000001">
    <property type="protein sequence ID" value="MBB6550032.1"/>
    <property type="molecule type" value="Genomic_DNA"/>
</dbReference>
<feature type="transmembrane region" description="Helical" evidence="1">
    <location>
        <begin position="166"/>
        <end position="188"/>
    </location>
</feature>
<protein>
    <recommendedName>
        <fullName evidence="4">Acyltransferase</fullName>
    </recommendedName>
</protein>
<keyword evidence="1" id="KW-0812">Transmembrane</keyword>
<dbReference type="RefSeq" id="WP_185104371.1">
    <property type="nucleotide sequence ID" value="NZ_BAAAXY010000008.1"/>
</dbReference>
<gene>
    <name evidence="2" type="ORF">HD593_004827</name>
</gene>
<keyword evidence="1" id="KW-0472">Membrane</keyword>